<comment type="caution">
    <text evidence="2">The sequence shown here is derived from an EMBL/GenBank/DDBJ whole genome shotgun (WGS) entry which is preliminary data.</text>
</comment>
<keyword evidence="3" id="KW-1185">Reference proteome</keyword>
<dbReference type="SUPFAM" id="SSF54593">
    <property type="entry name" value="Glyoxalase/Bleomycin resistance protein/Dihydroxybiphenyl dioxygenase"/>
    <property type="match status" value="2"/>
</dbReference>
<dbReference type="RefSeq" id="WP_191209428.1">
    <property type="nucleotide sequence ID" value="NZ_BAABKL010000050.1"/>
</dbReference>
<proteinExistence type="predicted"/>
<dbReference type="EMBL" id="JACXYU010000004">
    <property type="protein sequence ID" value="MBD3932138.1"/>
    <property type="molecule type" value="Genomic_DNA"/>
</dbReference>
<organism evidence="2 3">
    <name type="scientific">Streptomyces chumphonensis</name>
    <dbReference type="NCBI Taxonomy" id="1214925"/>
    <lineage>
        <taxon>Bacteria</taxon>
        <taxon>Bacillati</taxon>
        <taxon>Actinomycetota</taxon>
        <taxon>Actinomycetes</taxon>
        <taxon>Kitasatosporales</taxon>
        <taxon>Streptomycetaceae</taxon>
        <taxon>Streptomyces</taxon>
    </lineage>
</organism>
<dbReference type="Proteomes" id="UP000632289">
    <property type="component" value="Unassembled WGS sequence"/>
</dbReference>
<gene>
    <name evidence="2" type="ORF">IF129_11320</name>
</gene>
<evidence type="ECO:0000259" key="1">
    <source>
        <dbReference type="PROSITE" id="PS51819"/>
    </source>
</evidence>
<dbReference type="CDD" id="cd07247">
    <property type="entry name" value="SgaA_N_like"/>
    <property type="match status" value="1"/>
</dbReference>
<dbReference type="Pfam" id="PF00903">
    <property type="entry name" value="Glyoxalase"/>
    <property type="match status" value="1"/>
</dbReference>
<protein>
    <submittedName>
        <fullName evidence="2">VOC family protein</fullName>
    </submittedName>
</protein>
<name>A0A927EZ58_9ACTN</name>
<sequence length="257" mass="26702">MPARPEGVPCWADMMVADLDAAEHFYGELLDWTFVDGGDALGNYTEARSDGAAVAALAPLLPGQEDWPTTWTLYFSSRDADATAERVRAGGGAVVMGPTSIFDIGRMCVARDPGGTVFGAWQAGRHPGFGKRGVAGAFAWAEVRTGAPEAADAFFPAVFPFTERPLPVAGGDVAGWEADGELVAARRRTTGVPATGPPAYVDVHFGVADCDEAVAAVERLGGEVRAGPADGPFGRVAAVADPWGSPFSVIDPARRAP</sequence>
<dbReference type="PANTHER" id="PTHR33993:SF10">
    <property type="entry name" value="CONSERVED PROTEIN"/>
    <property type="match status" value="1"/>
</dbReference>
<dbReference type="AlphaFoldDB" id="A0A927EZ58"/>
<feature type="domain" description="VOC" evidence="1">
    <location>
        <begin position="137"/>
        <end position="252"/>
    </location>
</feature>
<reference evidence="2" key="1">
    <citation type="submission" date="2020-09" db="EMBL/GenBank/DDBJ databases">
        <title>Secondary metabolite and genome analysis of marine Streptomyces chumphonensis KK1-2T.</title>
        <authorList>
            <person name="Phongsopitanun W."/>
            <person name="Kanchanasin P."/>
            <person name="Pittayakhajonwut P."/>
            <person name="Suwanborirux K."/>
            <person name="Tanasupawat S."/>
        </authorList>
    </citation>
    <scope>NUCLEOTIDE SEQUENCE</scope>
    <source>
        <strain evidence="2">KK1-2</strain>
    </source>
</reference>
<dbReference type="Gene3D" id="3.10.180.10">
    <property type="entry name" value="2,3-Dihydroxybiphenyl 1,2-Dioxygenase, domain 1"/>
    <property type="match status" value="2"/>
</dbReference>
<dbReference type="InterPro" id="IPR029068">
    <property type="entry name" value="Glyas_Bleomycin-R_OHBP_Dase"/>
</dbReference>
<dbReference type="InterPro" id="IPR037523">
    <property type="entry name" value="VOC_core"/>
</dbReference>
<dbReference type="InterPro" id="IPR004360">
    <property type="entry name" value="Glyas_Fos-R_dOase_dom"/>
</dbReference>
<accession>A0A927EZ58</accession>
<dbReference type="InterPro" id="IPR052164">
    <property type="entry name" value="Anthracycline_SecMetBiosynth"/>
</dbReference>
<evidence type="ECO:0000313" key="2">
    <source>
        <dbReference type="EMBL" id="MBD3932138.1"/>
    </source>
</evidence>
<dbReference type="PANTHER" id="PTHR33993">
    <property type="entry name" value="GLYOXALASE-RELATED"/>
    <property type="match status" value="1"/>
</dbReference>
<dbReference type="PROSITE" id="PS51819">
    <property type="entry name" value="VOC"/>
    <property type="match status" value="2"/>
</dbReference>
<feature type="domain" description="VOC" evidence="1">
    <location>
        <begin position="8"/>
        <end position="123"/>
    </location>
</feature>
<evidence type="ECO:0000313" key="3">
    <source>
        <dbReference type="Proteomes" id="UP000632289"/>
    </source>
</evidence>